<dbReference type="STRING" id="1802389.A3C17_00685"/>
<accession>A0A1F7TZT5</accession>
<proteinExistence type="predicted"/>
<name>A0A1F7TZT5_9BACT</name>
<dbReference type="PROSITE" id="PS51831">
    <property type="entry name" value="HD"/>
    <property type="match status" value="1"/>
</dbReference>
<sequence>MDALFARSFQQVVTLFAQELPSEKRRMALFTASRLTLEIDTLLKSDVMRPLSRMAQQGFAPISFHRDMDRTAVPFSETPLGYTRATHCKYVAALNTVIAAHLNLPQPDTTALVFAGLLHDVGHVALGHKMEWAFRVIDPAFSHEALGVRRLADSAVVTEILQRHEISLTTVKCIIDEQGLLGALQRIADTIAYCFVDLLACGFLGHRDEGRLLPIIWQFLCSLRGVMETGVLLVRESSSLSEILTWRALLYRDNFCALESWRCESGLRQLLGELQQRLLTTHFDPSAFESDDACLERLREMVGKAPRGEVRRMRAMLELPEQVQHKMLGWRSHEFTSKEAMDAWLACQNSDMAMRSFSYVRQPTRSLVKEVRVAIGKESRTIGPHLNALLPIQGPAAIAYEWIGA</sequence>
<dbReference type="SUPFAM" id="SSF109604">
    <property type="entry name" value="HD-domain/PDEase-like"/>
    <property type="match status" value="1"/>
</dbReference>
<dbReference type="AlphaFoldDB" id="A0A1F7TZT5"/>
<dbReference type="EMBL" id="MGDX01000018">
    <property type="protein sequence ID" value="OGL71044.1"/>
    <property type="molecule type" value="Genomic_DNA"/>
</dbReference>
<dbReference type="InterPro" id="IPR003607">
    <property type="entry name" value="HD/PDEase_dom"/>
</dbReference>
<dbReference type="SMART" id="SM00471">
    <property type="entry name" value="HDc"/>
    <property type="match status" value="1"/>
</dbReference>
<reference evidence="2 3" key="1">
    <citation type="journal article" date="2016" name="Nat. Commun.">
        <title>Thousands of microbial genomes shed light on interconnected biogeochemical processes in an aquifer system.</title>
        <authorList>
            <person name="Anantharaman K."/>
            <person name="Brown C.T."/>
            <person name="Hug L.A."/>
            <person name="Sharon I."/>
            <person name="Castelle C.J."/>
            <person name="Probst A.J."/>
            <person name="Thomas B.C."/>
            <person name="Singh A."/>
            <person name="Wilkins M.J."/>
            <person name="Karaoz U."/>
            <person name="Brodie E.L."/>
            <person name="Williams K.H."/>
            <person name="Hubbard S.S."/>
            <person name="Banfield J.F."/>
        </authorList>
    </citation>
    <scope>NUCLEOTIDE SEQUENCE [LARGE SCALE GENOMIC DNA]</scope>
</reference>
<dbReference type="CDD" id="cd00077">
    <property type="entry name" value="HDc"/>
    <property type="match status" value="1"/>
</dbReference>
<dbReference type="InterPro" id="IPR006674">
    <property type="entry name" value="HD_domain"/>
</dbReference>
<feature type="domain" description="HD" evidence="1">
    <location>
        <begin position="84"/>
        <end position="194"/>
    </location>
</feature>
<dbReference type="Gene3D" id="1.10.3210.10">
    <property type="entry name" value="Hypothetical protein af1432"/>
    <property type="match status" value="1"/>
</dbReference>
<comment type="caution">
    <text evidence="2">The sequence shown here is derived from an EMBL/GenBank/DDBJ whole genome shotgun (WGS) entry which is preliminary data.</text>
</comment>
<dbReference type="Pfam" id="PF01966">
    <property type="entry name" value="HD"/>
    <property type="match status" value="1"/>
</dbReference>
<organism evidence="2 3">
    <name type="scientific">Candidatus Uhrbacteria bacterium RIFCSPHIGHO2_02_FULL_53_13</name>
    <dbReference type="NCBI Taxonomy" id="1802389"/>
    <lineage>
        <taxon>Bacteria</taxon>
        <taxon>Candidatus Uhriibacteriota</taxon>
    </lineage>
</organism>
<evidence type="ECO:0000313" key="3">
    <source>
        <dbReference type="Proteomes" id="UP000177097"/>
    </source>
</evidence>
<evidence type="ECO:0000313" key="2">
    <source>
        <dbReference type="EMBL" id="OGL71044.1"/>
    </source>
</evidence>
<evidence type="ECO:0000259" key="1">
    <source>
        <dbReference type="PROSITE" id="PS51831"/>
    </source>
</evidence>
<dbReference type="Proteomes" id="UP000177097">
    <property type="component" value="Unassembled WGS sequence"/>
</dbReference>
<gene>
    <name evidence="2" type="ORF">A3C17_00685</name>
</gene>
<protein>
    <recommendedName>
        <fullName evidence="1">HD domain-containing protein</fullName>
    </recommendedName>
</protein>